<keyword evidence="2" id="KW-1185">Reference proteome</keyword>
<evidence type="ECO:0000313" key="1">
    <source>
        <dbReference type="EMBL" id="OWP01694.1"/>
    </source>
</evidence>
<sequence>MTSDTGQPRQPHLPSTLVALIAAFALICKERLRNLGVFLLKPPDLLHNNVHGQDPTAHQHPLDIGEDARKSFVRTSDEARPSWLSVTCTMRSDICIQRPLSRGNSPSWSPGVIMSTRHGMRQGVKALKSMVLRFIPGVLGYLPAKNSRGFAALDFGVELLIVGFVKDPA</sequence>
<dbReference type="Proteomes" id="UP000242519">
    <property type="component" value="Unassembled WGS sequence"/>
</dbReference>
<dbReference type="AlphaFoldDB" id="A0A218Z1Y0"/>
<protein>
    <submittedName>
        <fullName evidence="1">Uncharacterized protein</fullName>
    </submittedName>
</protein>
<gene>
    <name evidence="1" type="ORF">B2J93_2407</name>
</gene>
<accession>A0A218Z1Y0</accession>
<evidence type="ECO:0000313" key="2">
    <source>
        <dbReference type="Proteomes" id="UP000242519"/>
    </source>
</evidence>
<proteinExistence type="predicted"/>
<comment type="caution">
    <text evidence="1">The sequence shown here is derived from an EMBL/GenBank/DDBJ whole genome shotgun (WGS) entry which is preliminary data.</text>
</comment>
<organism evidence="1 2">
    <name type="scientific">Diplocarpon coronariae</name>
    <dbReference type="NCBI Taxonomy" id="2795749"/>
    <lineage>
        <taxon>Eukaryota</taxon>
        <taxon>Fungi</taxon>
        <taxon>Dikarya</taxon>
        <taxon>Ascomycota</taxon>
        <taxon>Pezizomycotina</taxon>
        <taxon>Leotiomycetes</taxon>
        <taxon>Helotiales</taxon>
        <taxon>Drepanopezizaceae</taxon>
        <taxon>Diplocarpon</taxon>
    </lineage>
</organism>
<dbReference type="EMBL" id="MZNU01000261">
    <property type="protein sequence ID" value="OWP01694.1"/>
    <property type="molecule type" value="Genomic_DNA"/>
</dbReference>
<name>A0A218Z1Y0_9HELO</name>
<reference evidence="1 2" key="1">
    <citation type="submission" date="2017-04" db="EMBL/GenBank/DDBJ databases">
        <title>Draft genome sequence of Marssonina coronaria NL1: causal agent of apple blotch.</title>
        <authorList>
            <person name="Cheng Q."/>
        </authorList>
    </citation>
    <scope>NUCLEOTIDE SEQUENCE [LARGE SCALE GENOMIC DNA]</scope>
    <source>
        <strain evidence="1 2">NL1</strain>
    </source>
</reference>
<dbReference type="InParanoid" id="A0A218Z1Y0"/>